<evidence type="ECO:0000256" key="1">
    <source>
        <dbReference type="SAM" id="MobiDB-lite"/>
    </source>
</evidence>
<proteinExistence type="predicted"/>
<protein>
    <submittedName>
        <fullName evidence="2">Uncharacterized protein</fullName>
    </submittedName>
</protein>
<sequence>MGRPGHHRERGGGIGGIVHAQPVNGQGSQLCRKMDVCKDYPPFPMAGDDPRNNLKSMSSL</sequence>
<evidence type="ECO:0000313" key="3">
    <source>
        <dbReference type="Proteomes" id="UP000242818"/>
    </source>
</evidence>
<dbReference type="Proteomes" id="UP000242818">
    <property type="component" value="Unassembled WGS sequence"/>
</dbReference>
<organism evidence="2 3">
    <name type="scientific">Chitinophaga costaii</name>
    <dbReference type="NCBI Taxonomy" id="1335309"/>
    <lineage>
        <taxon>Bacteria</taxon>
        <taxon>Pseudomonadati</taxon>
        <taxon>Bacteroidota</taxon>
        <taxon>Chitinophagia</taxon>
        <taxon>Chitinophagales</taxon>
        <taxon>Chitinophagaceae</taxon>
        <taxon>Chitinophaga</taxon>
    </lineage>
</organism>
<feature type="region of interest" description="Disordered" evidence="1">
    <location>
        <begin position="1"/>
        <end position="23"/>
    </location>
</feature>
<accession>A0A1C3YNX8</accession>
<reference evidence="2 3" key="1">
    <citation type="submission" date="2016-08" db="EMBL/GenBank/DDBJ databases">
        <authorList>
            <person name="Seilhamer J.J."/>
        </authorList>
    </citation>
    <scope>NUCLEOTIDE SEQUENCE [LARGE SCALE GENOMIC DNA]</scope>
    <source>
        <strain evidence="2 3">A37T2</strain>
    </source>
</reference>
<keyword evidence="3" id="KW-1185">Reference proteome</keyword>
<name>A0A1C3YNX8_9BACT</name>
<dbReference type="EMBL" id="FMAR01000001">
    <property type="protein sequence ID" value="SCB71752.1"/>
    <property type="molecule type" value="Genomic_DNA"/>
</dbReference>
<feature type="region of interest" description="Disordered" evidence="1">
    <location>
        <begin position="39"/>
        <end position="60"/>
    </location>
</feature>
<gene>
    <name evidence="2" type="ORF">GA0116948_1016</name>
</gene>
<evidence type="ECO:0000313" key="2">
    <source>
        <dbReference type="EMBL" id="SCB71752.1"/>
    </source>
</evidence>
<dbReference type="AlphaFoldDB" id="A0A1C3YNX8"/>